<dbReference type="KEGG" id="apol:K9D25_07810"/>
<keyword evidence="1" id="KW-0812">Transmembrane</keyword>
<evidence type="ECO:0000313" key="3">
    <source>
        <dbReference type="Proteomes" id="UP000831684"/>
    </source>
</evidence>
<feature type="transmembrane region" description="Helical" evidence="1">
    <location>
        <begin position="87"/>
        <end position="106"/>
    </location>
</feature>
<evidence type="ECO:0000256" key="1">
    <source>
        <dbReference type="SAM" id="Phobius"/>
    </source>
</evidence>
<accession>A0A9E7A3L5</accession>
<evidence type="ECO:0000313" key="2">
    <source>
        <dbReference type="EMBL" id="UOK72595.1"/>
    </source>
</evidence>
<keyword evidence="1" id="KW-1133">Transmembrane helix</keyword>
<feature type="transmembrane region" description="Helical" evidence="1">
    <location>
        <begin position="118"/>
        <end position="136"/>
    </location>
</feature>
<protein>
    <submittedName>
        <fullName evidence="2">Uncharacterized protein</fullName>
    </submittedName>
</protein>
<organism evidence="2 3">
    <name type="scientific">Ancylobacter polymorphus</name>
    <dbReference type="NCBI Taxonomy" id="223390"/>
    <lineage>
        <taxon>Bacteria</taxon>
        <taxon>Pseudomonadati</taxon>
        <taxon>Pseudomonadota</taxon>
        <taxon>Alphaproteobacteria</taxon>
        <taxon>Hyphomicrobiales</taxon>
        <taxon>Xanthobacteraceae</taxon>
        <taxon>Ancylobacter</taxon>
    </lineage>
</organism>
<feature type="transmembrane region" description="Helical" evidence="1">
    <location>
        <begin position="7"/>
        <end position="34"/>
    </location>
</feature>
<dbReference type="RefSeq" id="WP_244450292.1">
    <property type="nucleotide sequence ID" value="NZ_CP083239.1"/>
</dbReference>
<dbReference type="AlphaFoldDB" id="A0A9E7A3L5"/>
<proteinExistence type="predicted"/>
<gene>
    <name evidence="2" type="ORF">K9D25_07810</name>
</gene>
<name>A0A9E7A3L5_9HYPH</name>
<reference evidence="2" key="1">
    <citation type="submission" date="2021-09" db="EMBL/GenBank/DDBJ databases">
        <title>Network and meta-omics reveal the key degrader and cooperation patterns in an efficient 1,4-dioxane-degrading microbial community.</title>
        <authorList>
            <person name="Dai C."/>
        </authorList>
    </citation>
    <scope>NUCLEOTIDE SEQUENCE</scope>
    <source>
        <strain evidence="2">ZM13</strain>
    </source>
</reference>
<sequence>MDNLLRLLLRLLIVPLGGVAGMIAALAIILVGYWQLGDLISGAAEIEAVALADALTTAAFAMMAIVVMMGGLALIGVLFAEAFAVRSWVFHVANGAISALIAAQIFPPYPDAPVPFNGMLYILGAGLAGGLVYWAVAGWSAGFWKPLGPTRPAAPLPPAQPAPPTAP</sequence>
<dbReference type="EMBL" id="CP083239">
    <property type="protein sequence ID" value="UOK72595.1"/>
    <property type="molecule type" value="Genomic_DNA"/>
</dbReference>
<dbReference type="Proteomes" id="UP000831684">
    <property type="component" value="Chromosome"/>
</dbReference>
<keyword evidence="1" id="KW-0472">Membrane</keyword>
<feature type="transmembrane region" description="Helical" evidence="1">
    <location>
        <begin position="54"/>
        <end position="80"/>
    </location>
</feature>